<evidence type="ECO:0000313" key="14">
    <source>
        <dbReference type="Proteomes" id="UP000561011"/>
    </source>
</evidence>
<dbReference type="NCBIfam" id="TIGR01090">
    <property type="entry name" value="apt"/>
    <property type="match status" value="1"/>
</dbReference>
<dbReference type="GO" id="GO:0044209">
    <property type="term" value="P:AMP salvage"/>
    <property type="evidence" value="ECO:0007669"/>
    <property type="project" value="UniProtKB-UniRule"/>
</dbReference>
<dbReference type="AlphaFoldDB" id="A0A853EPM8"/>
<evidence type="ECO:0000256" key="1">
    <source>
        <dbReference type="ARBA" id="ARBA00000868"/>
    </source>
</evidence>
<dbReference type="GO" id="GO:0005737">
    <property type="term" value="C:cytoplasm"/>
    <property type="evidence" value="ECO:0007669"/>
    <property type="project" value="UniProtKB-SubCell"/>
</dbReference>
<evidence type="ECO:0000256" key="3">
    <source>
        <dbReference type="ARBA" id="ARBA00004496"/>
    </source>
</evidence>
<reference evidence="13 14" key="1">
    <citation type="submission" date="2020-07" db="EMBL/GenBank/DDBJ databases">
        <title>MOT database genomes.</title>
        <authorList>
            <person name="Joseph S."/>
            <person name="Aduse-Opoku J."/>
            <person name="Hashim A."/>
            <person name="Wade W."/>
            <person name="Curtis M."/>
        </authorList>
    </citation>
    <scope>NUCLEOTIDE SEQUENCE [LARGE SCALE GENOMIC DNA]</scope>
    <source>
        <strain evidence="13 14">DSM 100099</strain>
    </source>
</reference>
<keyword evidence="9 11" id="KW-0808">Transferase</keyword>
<dbReference type="EMBL" id="JACBYE010000005">
    <property type="protein sequence ID" value="NYS92539.1"/>
    <property type="molecule type" value="Genomic_DNA"/>
</dbReference>
<evidence type="ECO:0000256" key="11">
    <source>
        <dbReference type="HAMAP-Rule" id="MF_00004"/>
    </source>
</evidence>
<dbReference type="EC" id="2.4.2.7" evidence="6 11"/>
<dbReference type="UniPathway" id="UPA00588">
    <property type="reaction ID" value="UER00646"/>
</dbReference>
<dbReference type="SUPFAM" id="SSF53271">
    <property type="entry name" value="PRTase-like"/>
    <property type="match status" value="1"/>
</dbReference>
<comment type="function">
    <text evidence="2 11">Catalyzes a salvage reaction resulting in the formation of AMP, that is energically less costly than de novo synthesis.</text>
</comment>
<evidence type="ECO:0000256" key="10">
    <source>
        <dbReference type="ARBA" id="ARBA00022726"/>
    </source>
</evidence>
<dbReference type="NCBIfam" id="NF002634">
    <property type="entry name" value="PRK02304.1-3"/>
    <property type="match status" value="1"/>
</dbReference>
<protein>
    <recommendedName>
        <fullName evidence="6 11">Adenine phosphoribosyltransferase</fullName>
        <shortName evidence="11">APRT</shortName>
        <ecNumber evidence="6 11">2.4.2.7</ecNumber>
    </recommendedName>
</protein>
<proteinExistence type="inferred from homology"/>
<evidence type="ECO:0000256" key="4">
    <source>
        <dbReference type="ARBA" id="ARBA00004659"/>
    </source>
</evidence>
<evidence type="ECO:0000256" key="2">
    <source>
        <dbReference type="ARBA" id="ARBA00003968"/>
    </source>
</evidence>
<dbReference type="InterPro" id="IPR005764">
    <property type="entry name" value="Ade_phspho_trans"/>
</dbReference>
<comment type="subunit">
    <text evidence="11">Homodimer.</text>
</comment>
<dbReference type="PANTHER" id="PTHR32315:SF3">
    <property type="entry name" value="ADENINE PHOSPHORIBOSYLTRANSFERASE"/>
    <property type="match status" value="1"/>
</dbReference>
<evidence type="ECO:0000256" key="7">
    <source>
        <dbReference type="ARBA" id="ARBA00022490"/>
    </source>
</evidence>
<organism evidence="13 14">
    <name type="scientific">Sanguibacter inulinus</name>
    <dbReference type="NCBI Taxonomy" id="60922"/>
    <lineage>
        <taxon>Bacteria</taxon>
        <taxon>Bacillati</taxon>
        <taxon>Actinomycetota</taxon>
        <taxon>Actinomycetes</taxon>
        <taxon>Micrococcales</taxon>
        <taxon>Sanguibacteraceae</taxon>
        <taxon>Sanguibacter</taxon>
    </lineage>
</organism>
<dbReference type="GO" id="GO:0003999">
    <property type="term" value="F:adenine phosphoribosyltransferase activity"/>
    <property type="evidence" value="ECO:0007669"/>
    <property type="project" value="UniProtKB-UniRule"/>
</dbReference>
<dbReference type="Pfam" id="PF00156">
    <property type="entry name" value="Pribosyltran"/>
    <property type="match status" value="1"/>
</dbReference>
<comment type="subcellular location">
    <subcellularLocation>
        <location evidence="3 11">Cytoplasm</location>
    </subcellularLocation>
</comment>
<keyword evidence="8 11" id="KW-0328">Glycosyltransferase</keyword>
<dbReference type="GO" id="GO:0002055">
    <property type="term" value="F:adenine binding"/>
    <property type="evidence" value="ECO:0007669"/>
    <property type="project" value="TreeGrafter"/>
</dbReference>
<dbReference type="RefSeq" id="WP_179912392.1">
    <property type="nucleotide sequence ID" value="NZ_JACBYE010000005.1"/>
</dbReference>
<evidence type="ECO:0000256" key="6">
    <source>
        <dbReference type="ARBA" id="ARBA00011893"/>
    </source>
</evidence>
<evidence type="ECO:0000256" key="8">
    <source>
        <dbReference type="ARBA" id="ARBA00022676"/>
    </source>
</evidence>
<evidence type="ECO:0000313" key="13">
    <source>
        <dbReference type="EMBL" id="NYS92539.1"/>
    </source>
</evidence>
<dbReference type="InterPro" id="IPR000836">
    <property type="entry name" value="PRTase_dom"/>
</dbReference>
<dbReference type="GO" id="GO:0006166">
    <property type="term" value="P:purine ribonucleoside salvage"/>
    <property type="evidence" value="ECO:0007669"/>
    <property type="project" value="UniProtKB-UniRule"/>
</dbReference>
<evidence type="ECO:0000256" key="5">
    <source>
        <dbReference type="ARBA" id="ARBA00008391"/>
    </source>
</evidence>
<sequence>MTARTMSDAELSGFVRDVPDYPNDGIMFKDITGLLVDPKALSEAVERLAALVPDDVDLVSGMEARGFIVGAALAFRLGVGFVPVRKAGKLPPPTRSLTYGLEYGEATVEIREGTVPAGARVMLVDDVLATGGTAAAGAELLEQLGAEVVGLAFLLELEGLGGRERLAGRSVSTVLLAGS</sequence>
<dbReference type="FunFam" id="3.40.50.2020:FF:000021">
    <property type="entry name" value="Adenine phosphoribosyltransferase"/>
    <property type="match status" value="1"/>
</dbReference>
<dbReference type="NCBIfam" id="NF002636">
    <property type="entry name" value="PRK02304.1-5"/>
    <property type="match status" value="1"/>
</dbReference>
<dbReference type="HAMAP" id="MF_00004">
    <property type="entry name" value="Aden_phosphoribosyltr"/>
    <property type="match status" value="1"/>
</dbReference>
<keyword evidence="14" id="KW-1185">Reference proteome</keyword>
<evidence type="ECO:0000259" key="12">
    <source>
        <dbReference type="Pfam" id="PF00156"/>
    </source>
</evidence>
<dbReference type="InterPro" id="IPR050054">
    <property type="entry name" value="UPRTase/APRTase"/>
</dbReference>
<dbReference type="PANTHER" id="PTHR32315">
    <property type="entry name" value="ADENINE PHOSPHORIBOSYLTRANSFERASE"/>
    <property type="match status" value="1"/>
</dbReference>
<dbReference type="GO" id="GO:0016208">
    <property type="term" value="F:AMP binding"/>
    <property type="evidence" value="ECO:0007669"/>
    <property type="project" value="TreeGrafter"/>
</dbReference>
<comment type="pathway">
    <text evidence="4 11">Purine metabolism; AMP biosynthesis via salvage pathway; AMP from adenine: step 1/1.</text>
</comment>
<name>A0A853EPM8_9MICO</name>
<comment type="caution">
    <text evidence="13">The sequence shown here is derived from an EMBL/GenBank/DDBJ whole genome shotgun (WGS) entry which is preliminary data.</text>
</comment>
<comment type="catalytic activity">
    <reaction evidence="1 11">
        <text>AMP + diphosphate = 5-phospho-alpha-D-ribose 1-diphosphate + adenine</text>
        <dbReference type="Rhea" id="RHEA:16609"/>
        <dbReference type="ChEBI" id="CHEBI:16708"/>
        <dbReference type="ChEBI" id="CHEBI:33019"/>
        <dbReference type="ChEBI" id="CHEBI:58017"/>
        <dbReference type="ChEBI" id="CHEBI:456215"/>
        <dbReference type="EC" id="2.4.2.7"/>
    </reaction>
</comment>
<dbReference type="CDD" id="cd06223">
    <property type="entry name" value="PRTases_typeI"/>
    <property type="match status" value="1"/>
</dbReference>
<comment type="similarity">
    <text evidence="5 11">Belongs to the purine/pyrimidine phosphoribosyltransferase family.</text>
</comment>
<accession>A0A853EPM8</accession>
<keyword evidence="7 11" id="KW-0963">Cytoplasm</keyword>
<dbReference type="GO" id="GO:0006168">
    <property type="term" value="P:adenine salvage"/>
    <property type="evidence" value="ECO:0007669"/>
    <property type="project" value="InterPro"/>
</dbReference>
<dbReference type="InterPro" id="IPR029057">
    <property type="entry name" value="PRTase-like"/>
</dbReference>
<evidence type="ECO:0000256" key="9">
    <source>
        <dbReference type="ARBA" id="ARBA00022679"/>
    </source>
</evidence>
<gene>
    <name evidence="11" type="primary">apt</name>
    <name evidence="13" type="ORF">HZZ10_03210</name>
</gene>
<dbReference type="Gene3D" id="3.40.50.2020">
    <property type="match status" value="1"/>
</dbReference>
<feature type="domain" description="Phosphoribosyltransferase" evidence="12">
    <location>
        <begin position="41"/>
        <end position="155"/>
    </location>
</feature>
<dbReference type="Proteomes" id="UP000561011">
    <property type="component" value="Unassembled WGS sequence"/>
</dbReference>
<keyword evidence="10 11" id="KW-0660">Purine salvage</keyword>